<dbReference type="RefSeq" id="WP_136460907.1">
    <property type="nucleotide sequence ID" value="NZ_SRKY01000001.1"/>
</dbReference>
<gene>
    <name evidence="1" type="ORF">E4Z66_00075</name>
</gene>
<dbReference type="AlphaFoldDB" id="A0A4S4NGR9"/>
<accession>A0A4S4NGR9</accession>
<evidence type="ECO:0000313" key="2">
    <source>
        <dbReference type="Proteomes" id="UP000306602"/>
    </source>
</evidence>
<reference evidence="1 2" key="1">
    <citation type="submission" date="2019-04" db="EMBL/GenBank/DDBJ databases">
        <title>Shimia ponticola sp. nov., isolated from seawater.</title>
        <authorList>
            <person name="Kim Y.-O."/>
            <person name="Yoon J.-H."/>
        </authorList>
    </citation>
    <scope>NUCLEOTIDE SEQUENCE [LARGE SCALE GENOMIC DNA]</scope>
    <source>
        <strain evidence="1 2">MYP11</strain>
    </source>
</reference>
<evidence type="ECO:0008006" key="3">
    <source>
        <dbReference type="Google" id="ProtNLM"/>
    </source>
</evidence>
<sequence>MRRRSFLLLGSAVCWAISGRAEAHEGPHAARVITDVLEARIEGRVLNLRLRIESLDGPVFLQGLWATDADVRSWVQDGRGRGGVLPEQVIVLEFSNAVPSLFTLTLDFGEAGISTVLVTPRR</sequence>
<name>A0A4S4NGR9_9RHOB</name>
<keyword evidence="2" id="KW-1185">Reference proteome</keyword>
<dbReference type="Proteomes" id="UP000306602">
    <property type="component" value="Unassembled WGS sequence"/>
</dbReference>
<evidence type="ECO:0000313" key="1">
    <source>
        <dbReference type="EMBL" id="THH38015.1"/>
    </source>
</evidence>
<dbReference type="OrthoDB" id="7861970at2"/>
<comment type="caution">
    <text evidence="1">The sequence shown here is derived from an EMBL/GenBank/DDBJ whole genome shotgun (WGS) entry which is preliminary data.</text>
</comment>
<dbReference type="EMBL" id="SRKY01000001">
    <property type="protein sequence ID" value="THH38015.1"/>
    <property type="molecule type" value="Genomic_DNA"/>
</dbReference>
<organism evidence="1 2">
    <name type="scientific">Aliishimia ponticola</name>
    <dbReference type="NCBI Taxonomy" id="2499833"/>
    <lineage>
        <taxon>Bacteria</taxon>
        <taxon>Pseudomonadati</taxon>
        <taxon>Pseudomonadota</taxon>
        <taxon>Alphaproteobacteria</taxon>
        <taxon>Rhodobacterales</taxon>
        <taxon>Paracoccaceae</taxon>
        <taxon>Aliishimia</taxon>
    </lineage>
</organism>
<proteinExistence type="predicted"/>
<protein>
    <recommendedName>
        <fullName evidence="3">Copper-binding protein</fullName>
    </recommendedName>
</protein>